<dbReference type="EMBL" id="JROI01000011">
    <property type="protein sequence ID" value="KGI77507.1"/>
    <property type="molecule type" value="Genomic_DNA"/>
</dbReference>
<evidence type="ECO:0000313" key="1">
    <source>
        <dbReference type="EMBL" id="KGI77507.1"/>
    </source>
</evidence>
<evidence type="ECO:0000313" key="2">
    <source>
        <dbReference type="EMBL" id="MBB6183027.1"/>
    </source>
</evidence>
<organism evidence="1 3">
    <name type="scientific">Oleiagrimonas soli</name>
    <dbReference type="NCBI Taxonomy" id="1543381"/>
    <lineage>
        <taxon>Bacteria</taxon>
        <taxon>Pseudomonadati</taxon>
        <taxon>Pseudomonadota</taxon>
        <taxon>Gammaproteobacteria</taxon>
        <taxon>Lysobacterales</taxon>
        <taxon>Rhodanobacteraceae</taxon>
        <taxon>Oleiagrimonas</taxon>
    </lineage>
</organism>
<dbReference type="InterPro" id="IPR014541">
    <property type="entry name" value="Amdntrnsf_FN0238"/>
</dbReference>
<dbReference type="HOGENOM" id="CLU_077407_0_0_6"/>
<dbReference type="OrthoDB" id="9788268at2"/>
<evidence type="ECO:0000313" key="3">
    <source>
        <dbReference type="Proteomes" id="UP000029708"/>
    </source>
</evidence>
<name>A0A099CVA5_9GAMM</name>
<dbReference type="AlphaFoldDB" id="A0A099CVA5"/>
<dbReference type="RefSeq" id="WP_043101222.1">
    <property type="nucleotide sequence ID" value="NZ_JACHET010000001.1"/>
</dbReference>
<dbReference type="Pfam" id="PF19420">
    <property type="entry name" value="DDAH_eukar"/>
    <property type="match status" value="1"/>
</dbReference>
<sequence length="305" mass="32767">MMTRDPETFLHAFAALPYTASRRTTARAAFLVAPSRFALAEESAQDNVYMRMQEAVDPQRALRQHADLAEALRADVPVFTFPGAAETPDAVFPNNVFATRPGALIVGRMRHAVRRREAERADIRGFFRDVLDYEEIDLSGPSQPVAELTGSLVIDHARNVGFCGLGERCSEAGAAAMQAAFGLDLMFCFDLAEGEYHANVLMASLAGRGMLLAPDGFADAAAAEAIERAYAGATVLLDPQQKARFAANAITLDPHRVWMSATAADSLSSAQCAQLEALDVRIGAVALDEIEKAGGSLRCCVAEIF</sequence>
<dbReference type="GO" id="GO:0016740">
    <property type="term" value="F:transferase activity"/>
    <property type="evidence" value="ECO:0007669"/>
    <property type="project" value="UniProtKB-KW"/>
</dbReference>
<dbReference type="Proteomes" id="UP000029708">
    <property type="component" value="Unassembled WGS sequence"/>
</dbReference>
<gene>
    <name evidence="2" type="ORF">HNQ86_000372</name>
    <name evidence="1" type="ORF">LF63_0109210</name>
</gene>
<reference evidence="1 3" key="1">
    <citation type="submission" date="2014-09" db="EMBL/GenBank/DDBJ databases">
        <title>Xanthomonadaceae 3.5X direct submission.</title>
        <authorList>
            <person name="Fang T."/>
            <person name="Wang H."/>
        </authorList>
    </citation>
    <scope>NUCLEOTIDE SEQUENCE [LARGE SCALE GENOMIC DNA]</scope>
    <source>
        <strain evidence="1 3">3.5X</strain>
    </source>
</reference>
<accession>A0A099CVA5</accession>
<keyword evidence="3" id="KW-1185">Reference proteome</keyword>
<dbReference type="PANTHER" id="PTHR43224:SF1">
    <property type="entry name" value="AMIDINOTRANSFERASE"/>
    <property type="match status" value="1"/>
</dbReference>
<dbReference type="SUPFAM" id="SSF55909">
    <property type="entry name" value="Pentein"/>
    <property type="match status" value="1"/>
</dbReference>
<comment type="caution">
    <text evidence="1">The sequence shown here is derived from an EMBL/GenBank/DDBJ whole genome shotgun (WGS) entry which is preliminary data.</text>
</comment>
<dbReference type="STRING" id="1543381.LF63_0109210"/>
<dbReference type="PANTHER" id="PTHR43224">
    <property type="entry name" value="AMIDINOTRANSFERASE"/>
    <property type="match status" value="1"/>
</dbReference>
<dbReference type="EMBL" id="JACHET010000001">
    <property type="protein sequence ID" value="MBB6183027.1"/>
    <property type="molecule type" value="Genomic_DNA"/>
</dbReference>
<dbReference type="Gene3D" id="3.75.10.10">
    <property type="entry name" value="L-arginine/glycine Amidinotransferase, Chain A"/>
    <property type="match status" value="1"/>
</dbReference>
<keyword evidence="1" id="KW-0808">Transferase</keyword>
<dbReference type="Proteomes" id="UP000560000">
    <property type="component" value="Unassembled WGS sequence"/>
</dbReference>
<reference evidence="2 4" key="2">
    <citation type="submission" date="2020-08" db="EMBL/GenBank/DDBJ databases">
        <title>Genomic Encyclopedia of Type Strains, Phase IV (KMG-IV): sequencing the most valuable type-strain genomes for metagenomic binning, comparative biology and taxonomic classification.</title>
        <authorList>
            <person name="Goeker M."/>
        </authorList>
    </citation>
    <scope>NUCLEOTIDE SEQUENCE [LARGE SCALE GENOMIC DNA]</scope>
    <source>
        <strain evidence="2 4">DSM 107085</strain>
    </source>
</reference>
<evidence type="ECO:0000313" key="4">
    <source>
        <dbReference type="Proteomes" id="UP000560000"/>
    </source>
</evidence>
<protein>
    <submittedName>
        <fullName evidence="1">Amidinotransferase</fullName>
    </submittedName>
</protein>
<proteinExistence type="predicted"/>